<dbReference type="InterPro" id="IPR006016">
    <property type="entry name" value="UspA"/>
</dbReference>
<keyword evidence="4" id="KW-1185">Reference proteome</keyword>
<feature type="domain" description="UspA" evidence="2">
    <location>
        <begin position="31"/>
        <end position="163"/>
    </location>
</feature>
<feature type="domain" description="UspA" evidence="2">
    <location>
        <begin position="173"/>
        <end position="297"/>
    </location>
</feature>
<organism evidence="3 4">
    <name type="scientific">Streptosporangium sandarakinum</name>
    <dbReference type="NCBI Taxonomy" id="1260955"/>
    <lineage>
        <taxon>Bacteria</taxon>
        <taxon>Bacillati</taxon>
        <taxon>Actinomycetota</taxon>
        <taxon>Actinomycetes</taxon>
        <taxon>Streptosporangiales</taxon>
        <taxon>Streptosporangiaceae</taxon>
        <taxon>Streptosporangium</taxon>
    </lineage>
</organism>
<comment type="caution">
    <text evidence="3">The sequence shown here is derived from an EMBL/GenBank/DDBJ whole genome shotgun (WGS) entry which is preliminary data.</text>
</comment>
<reference evidence="3 4" key="1">
    <citation type="submission" date="2020-07" db="EMBL/GenBank/DDBJ databases">
        <title>Sequencing the genomes of 1000 actinobacteria strains.</title>
        <authorList>
            <person name="Klenk H.-P."/>
        </authorList>
    </citation>
    <scope>NUCLEOTIDE SEQUENCE [LARGE SCALE GENOMIC DNA]</scope>
    <source>
        <strain evidence="3 4">DSM 45763</strain>
    </source>
</reference>
<dbReference type="Gene3D" id="3.40.50.620">
    <property type="entry name" value="HUPs"/>
    <property type="match status" value="2"/>
</dbReference>
<evidence type="ECO:0000259" key="2">
    <source>
        <dbReference type="Pfam" id="PF00582"/>
    </source>
</evidence>
<dbReference type="PANTHER" id="PTHR46268">
    <property type="entry name" value="STRESS RESPONSE PROTEIN NHAX"/>
    <property type="match status" value="1"/>
</dbReference>
<dbReference type="Proteomes" id="UP000576393">
    <property type="component" value="Unassembled WGS sequence"/>
</dbReference>
<dbReference type="SUPFAM" id="SSF52402">
    <property type="entry name" value="Adenine nucleotide alpha hydrolases-like"/>
    <property type="match status" value="2"/>
</dbReference>
<gene>
    <name evidence="3" type="ORF">HDA43_004015</name>
</gene>
<evidence type="ECO:0000256" key="1">
    <source>
        <dbReference type="ARBA" id="ARBA00008791"/>
    </source>
</evidence>
<proteinExistence type="inferred from homology"/>
<dbReference type="AlphaFoldDB" id="A0A852V3L2"/>
<evidence type="ECO:0000313" key="3">
    <source>
        <dbReference type="EMBL" id="NYF41814.1"/>
    </source>
</evidence>
<evidence type="ECO:0000313" key="4">
    <source>
        <dbReference type="Proteomes" id="UP000576393"/>
    </source>
</evidence>
<dbReference type="PANTHER" id="PTHR46268:SF6">
    <property type="entry name" value="UNIVERSAL STRESS PROTEIN UP12"/>
    <property type="match status" value="1"/>
</dbReference>
<dbReference type="EMBL" id="JACCCO010000002">
    <property type="protein sequence ID" value="NYF41814.1"/>
    <property type="molecule type" value="Genomic_DNA"/>
</dbReference>
<comment type="similarity">
    <text evidence="1">Belongs to the universal stress protein A family.</text>
</comment>
<dbReference type="InterPro" id="IPR006015">
    <property type="entry name" value="Universal_stress_UspA"/>
</dbReference>
<dbReference type="InterPro" id="IPR014729">
    <property type="entry name" value="Rossmann-like_a/b/a_fold"/>
</dbReference>
<name>A0A852V3L2_9ACTN</name>
<dbReference type="RefSeq" id="WP_179823867.1">
    <property type="nucleotide sequence ID" value="NZ_JACCCO010000002.1"/>
</dbReference>
<accession>A0A852V3L2</accession>
<dbReference type="Pfam" id="PF00582">
    <property type="entry name" value="Usp"/>
    <property type="match status" value="2"/>
</dbReference>
<dbReference type="PRINTS" id="PR01438">
    <property type="entry name" value="UNVRSLSTRESS"/>
</dbReference>
<protein>
    <submittedName>
        <fullName evidence="3">Nucleotide-binding universal stress UspA family protein</fullName>
    </submittedName>
</protein>
<sequence>MTHGVDAQLAARIHFLARVAYGAASRPRAGREIVVAFDGSPQSRAAVGWAARACGVRGGRLTVCHVWDGPRAEREAAVTTRERGLAGLILSEGVELAERLLPGRAVRSALLRGDPGTELVSLGRTAEMLVLGTRGRGGMAELLVGSVSAHVATHAACPVLAVRGTAEAAGGAETVVVGVDGSDCSLAALRFALEYARGHRLPVHAIHACRDGPGRRGEELERWVAEAVTALPRGTAGVTVTTSTVGGPPLPVLLPGSHRARLLVVGSRGLGPVRSRLLGSVSRELLRRAGCTVAVVKDRD</sequence>